<dbReference type="PROSITE" id="PS50110">
    <property type="entry name" value="RESPONSE_REGULATORY"/>
    <property type="match status" value="1"/>
</dbReference>
<evidence type="ECO:0000256" key="1">
    <source>
        <dbReference type="PROSITE-ProRule" id="PRU00169"/>
    </source>
</evidence>
<keyword evidence="4" id="KW-1185">Reference proteome</keyword>
<gene>
    <name evidence="3" type="ORF">D7Z26_12105</name>
</gene>
<keyword evidence="1" id="KW-0597">Phosphoprotein</keyword>
<dbReference type="OrthoDB" id="2990361at2"/>
<accession>A0A494XU17</accession>
<proteinExistence type="predicted"/>
<evidence type="ECO:0000259" key="2">
    <source>
        <dbReference type="PROSITE" id="PS50110"/>
    </source>
</evidence>
<protein>
    <submittedName>
        <fullName evidence="3">Response regulator</fullName>
    </submittedName>
</protein>
<feature type="modified residue" description="4-aspartylphosphate" evidence="1">
    <location>
        <position position="53"/>
    </location>
</feature>
<dbReference type="InterPro" id="IPR001789">
    <property type="entry name" value="Sig_transdc_resp-reg_receiver"/>
</dbReference>
<dbReference type="RefSeq" id="WP_120977222.1">
    <property type="nucleotide sequence ID" value="NZ_RBZM01000005.1"/>
</dbReference>
<reference evidence="3 4" key="1">
    <citation type="submission" date="2018-10" db="EMBL/GenBank/DDBJ databases">
        <title>Cohnella sp. M2MS4P-1, whole genome shotgun sequence.</title>
        <authorList>
            <person name="Tuo L."/>
        </authorList>
    </citation>
    <scope>NUCLEOTIDE SEQUENCE [LARGE SCALE GENOMIC DNA]</scope>
    <source>
        <strain evidence="3 4">M2MS4P-1</strain>
    </source>
</reference>
<evidence type="ECO:0000313" key="3">
    <source>
        <dbReference type="EMBL" id="RKP54121.1"/>
    </source>
</evidence>
<dbReference type="AlphaFoldDB" id="A0A494XU17"/>
<dbReference type="GO" id="GO:0000160">
    <property type="term" value="P:phosphorelay signal transduction system"/>
    <property type="evidence" value="ECO:0007669"/>
    <property type="project" value="InterPro"/>
</dbReference>
<dbReference type="EMBL" id="RBZM01000005">
    <property type="protein sequence ID" value="RKP54121.1"/>
    <property type="molecule type" value="Genomic_DNA"/>
</dbReference>
<feature type="domain" description="Response regulatory" evidence="2">
    <location>
        <begin position="2"/>
        <end position="133"/>
    </location>
</feature>
<organism evidence="3 4">
    <name type="scientific">Cohnella endophytica</name>
    <dbReference type="NCBI Taxonomy" id="2419778"/>
    <lineage>
        <taxon>Bacteria</taxon>
        <taxon>Bacillati</taxon>
        <taxon>Bacillota</taxon>
        <taxon>Bacilli</taxon>
        <taxon>Bacillales</taxon>
        <taxon>Paenibacillaceae</taxon>
        <taxon>Cohnella</taxon>
    </lineage>
</organism>
<comment type="caution">
    <text evidence="3">The sequence shown here is derived from an EMBL/GenBank/DDBJ whole genome shotgun (WGS) entry which is preliminary data.</text>
</comment>
<dbReference type="SUPFAM" id="SSF52172">
    <property type="entry name" value="CheY-like"/>
    <property type="match status" value="1"/>
</dbReference>
<dbReference type="Gene3D" id="3.40.50.2300">
    <property type="match status" value="1"/>
</dbReference>
<evidence type="ECO:0000313" key="4">
    <source>
        <dbReference type="Proteomes" id="UP000282076"/>
    </source>
</evidence>
<name>A0A494XU17_9BACL</name>
<dbReference type="Proteomes" id="UP000282076">
    <property type="component" value="Unassembled WGS sequence"/>
</dbReference>
<dbReference type="InterPro" id="IPR011006">
    <property type="entry name" value="CheY-like_superfamily"/>
</dbReference>
<sequence>MNILLVEDDEHKASLIMEFFSTNMPHFIVNWKKSYQSGMKAMLTLEIDFILLDMSMPTFDRENSFGRLNTFRHYAGRDILEEMYRRDLKIPTIVVTQFGVFGEGTDAIDVNQLHVMLKEDFPETYLGLVYFNASFSNWKTELLSYFAEKAGK</sequence>